<dbReference type="PhylomeDB" id="A0A0G4FKV7"/>
<dbReference type="EMBL" id="CDMY01000456">
    <property type="protein sequence ID" value="CEM14595.1"/>
    <property type="molecule type" value="Genomic_DNA"/>
</dbReference>
<organism evidence="3 4">
    <name type="scientific">Vitrella brassicaformis (strain CCMP3155)</name>
    <dbReference type="NCBI Taxonomy" id="1169540"/>
    <lineage>
        <taxon>Eukaryota</taxon>
        <taxon>Sar</taxon>
        <taxon>Alveolata</taxon>
        <taxon>Colpodellida</taxon>
        <taxon>Vitrellaceae</taxon>
        <taxon>Vitrella</taxon>
    </lineage>
</organism>
<feature type="region of interest" description="Disordered" evidence="1">
    <location>
        <begin position="1"/>
        <end position="35"/>
    </location>
</feature>
<dbReference type="OrthoDB" id="329500at2759"/>
<dbReference type="VEuPathDB" id="CryptoDB:Vbra_21402"/>
<dbReference type="Proteomes" id="UP000041254">
    <property type="component" value="Unassembled WGS sequence"/>
</dbReference>
<feature type="domain" description="Endonuclease/exonuclease/phosphatase" evidence="2">
    <location>
        <begin position="61"/>
        <end position="343"/>
    </location>
</feature>
<dbReference type="Pfam" id="PF03372">
    <property type="entry name" value="Exo_endo_phos"/>
    <property type="match status" value="1"/>
</dbReference>
<dbReference type="InterPro" id="IPR036691">
    <property type="entry name" value="Endo/exonu/phosph_ase_sf"/>
</dbReference>
<protein>
    <recommendedName>
        <fullName evidence="2">Endonuclease/exonuclease/phosphatase domain-containing protein</fullName>
    </recommendedName>
</protein>
<gene>
    <name evidence="3" type="ORF">Vbra_21402</name>
</gene>
<keyword evidence="4" id="KW-1185">Reference proteome</keyword>
<proteinExistence type="predicted"/>
<name>A0A0G4FKV7_VITBC</name>
<sequence length="433" mass="48202">MKSTSSPEGSSRRSEPTGSAGEESGASHATGGEEGPEYPLSLYTQNCYLVPPFLTFNSVFWNCTRQAARGGRIGRIAAEHDIVCLQEVWGAGLRELQDELEDTHRVEQDFQGWVGGIIGGIIGPIRTYCAATGGLLQAWRPDILTFEHAGKRPFRQSLPLANQNVTCVEFTLGASPSGLSDAPSEGKMQEAVQAANELAAAVRMEPRLYVFNAHFNVLGSERRRKNLSVLKNFVTERLWEEFIYNQGRKDLTGVYILIMGDFNIDSEAHPNLYGKLMTLDHTAECRDLFDRGHNPFHKHIQSDATLQGIPEDGQQDSKGRRNKPNSLFIWPFRGRVDYIMSVDRIAIPPAVIRRLVSTHPPAEILDDPAVDYDAWLPGRNQDLVLELGWIECRGADLVVQELGEEISDHWGITMDVALMSKMPSYAEYGEGEE</sequence>
<dbReference type="Gene3D" id="3.60.10.10">
    <property type="entry name" value="Endonuclease/exonuclease/phosphatase"/>
    <property type="match status" value="1"/>
</dbReference>
<evidence type="ECO:0000313" key="4">
    <source>
        <dbReference type="Proteomes" id="UP000041254"/>
    </source>
</evidence>
<dbReference type="OMA" id="NIDSEAH"/>
<evidence type="ECO:0000259" key="2">
    <source>
        <dbReference type="Pfam" id="PF03372"/>
    </source>
</evidence>
<feature type="region of interest" description="Disordered" evidence="1">
    <location>
        <begin position="303"/>
        <end position="322"/>
    </location>
</feature>
<dbReference type="InterPro" id="IPR005135">
    <property type="entry name" value="Endo/exonuclease/phosphatase"/>
</dbReference>
<accession>A0A0G4FKV7</accession>
<reference evidence="3 4" key="1">
    <citation type="submission" date="2014-11" db="EMBL/GenBank/DDBJ databases">
        <authorList>
            <person name="Zhu J."/>
            <person name="Qi W."/>
            <person name="Song R."/>
        </authorList>
    </citation>
    <scope>NUCLEOTIDE SEQUENCE [LARGE SCALE GENOMIC DNA]</scope>
</reference>
<dbReference type="AlphaFoldDB" id="A0A0G4FKV7"/>
<dbReference type="GO" id="GO:0003824">
    <property type="term" value="F:catalytic activity"/>
    <property type="evidence" value="ECO:0007669"/>
    <property type="project" value="InterPro"/>
</dbReference>
<evidence type="ECO:0000313" key="3">
    <source>
        <dbReference type="EMBL" id="CEM14595.1"/>
    </source>
</evidence>
<dbReference type="SUPFAM" id="SSF56219">
    <property type="entry name" value="DNase I-like"/>
    <property type="match status" value="1"/>
</dbReference>
<dbReference type="InParanoid" id="A0A0G4FKV7"/>
<evidence type="ECO:0000256" key="1">
    <source>
        <dbReference type="SAM" id="MobiDB-lite"/>
    </source>
</evidence>